<reference evidence="2" key="1">
    <citation type="submission" date="2012-08" db="EMBL/GenBank/DDBJ databases">
        <title>The Genome Sequence of Wuchereria bancrofti.</title>
        <authorList>
            <person name="Nutman T.B."/>
            <person name="Fink D.L."/>
            <person name="Russ C."/>
            <person name="Young S."/>
            <person name="Zeng Q."/>
            <person name="Koehrsen M."/>
            <person name="Alvarado L."/>
            <person name="Berlin A."/>
            <person name="Chapman S.B."/>
            <person name="Chen Z."/>
            <person name="Freedman E."/>
            <person name="Gellesch M."/>
            <person name="Goldberg J."/>
            <person name="Griggs A."/>
            <person name="Gujja S."/>
            <person name="Heilman E.R."/>
            <person name="Heiman D."/>
            <person name="Hepburn T."/>
            <person name="Howarth C."/>
            <person name="Jen D."/>
            <person name="Larson L."/>
            <person name="Lewis B."/>
            <person name="Mehta T."/>
            <person name="Park D."/>
            <person name="Pearson M."/>
            <person name="Roberts A."/>
            <person name="Saif S."/>
            <person name="Shea T."/>
            <person name="Shenoy N."/>
            <person name="Sisk P."/>
            <person name="Stolte C."/>
            <person name="Sykes S."/>
            <person name="Walk T."/>
            <person name="White J."/>
            <person name="Yandava C."/>
            <person name="Haas B."/>
            <person name="Henn M.R."/>
            <person name="Nusbaum C."/>
            <person name="Birren B."/>
        </authorList>
    </citation>
    <scope>NUCLEOTIDE SEQUENCE [LARGE SCALE GENOMIC DNA]</scope>
    <source>
        <strain evidence="2">NA</strain>
    </source>
</reference>
<protein>
    <submittedName>
        <fullName evidence="1">Uncharacterized protein</fullName>
    </submittedName>
</protein>
<gene>
    <name evidence="1" type="ORF">WUBG_03280</name>
</gene>
<name>J9EUF9_WUCBA</name>
<dbReference type="EMBL" id="ADBV01000989">
    <property type="protein sequence ID" value="EJW85808.1"/>
    <property type="molecule type" value="Genomic_DNA"/>
</dbReference>
<proteinExistence type="predicted"/>
<comment type="caution">
    <text evidence="1">The sequence shown here is derived from an EMBL/GenBank/DDBJ whole genome shotgun (WGS) entry which is preliminary data.</text>
</comment>
<dbReference type="AlphaFoldDB" id="J9EUF9"/>
<dbReference type="Proteomes" id="UP000004810">
    <property type="component" value="Unassembled WGS sequence"/>
</dbReference>
<accession>J9EUF9</accession>
<evidence type="ECO:0000313" key="1">
    <source>
        <dbReference type="EMBL" id="EJW85808.1"/>
    </source>
</evidence>
<evidence type="ECO:0000313" key="2">
    <source>
        <dbReference type="Proteomes" id="UP000004810"/>
    </source>
</evidence>
<organism evidence="1 2">
    <name type="scientific">Wuchereria bancrofti</name>
    <dbReference type="NCBI Taxonomy" id="6293"/>
    <lineage>
        <taxon>Eukaryota</taxon>
        <taxon>Metazoa</taxon>
        <taxon>Ecdysozoa</taxon>
        <taxon>Nematoda</taxon>
        <taxon>Chromadorea</taxon>
        <taxon>Rhabditida</taxon>
        <taxon>Spirurina</taxon>
        <taxon>Spiruromorpha</taxon>
        <taxon>Filarioidea</taxon>
        <taxon>Onchocercidae</taxon>
        <taxon>Wuchereria</taxon>
    </lineage>
</organism>
<sequence length="56" mass="6197">MDLKDRPAVIMVQIRNLLPAVLDIEAILPFHSSQPESVPQLVLAHEISAATNPQRL</sequence>